<comment type="caution">
    <text evidence="8">The sequence shown here is derived from an EMBL/GenBank/DDBJ whole genome shotgun (WGS) entry which is preliminary data.</text>
</comment>
<dbReference type="EMBL" id="JACJTB010000001">
    <property type="protein sequence ID" value="MBD2592785.1"/>
    <property type="molecule type" value="Genomic_DNA"/>
</dbReference>
<keyword evidence="5" id="KW-0560">Oxidoreductase</keyword>
<evidence type="ECO:0000256" key="2">
    <source>
        <dbReference type="ARBA" id="ARBA00022630"/>
    </source>
</evidence>
<evidence type="ECO:0000259" key="7">
    <source>
        <dbReference type="Pfam" id="PF01494"/>
    </source>
</evidence>
<evidence type="ECO:0000256" key="4">
    <source>
        <dbReference type="ARBA" id="ARBA00022857"/>
    </source>
</evidence>
<name>A0ABR8FMU3_9NOSO</name>
<comment type="cofactor">
    <cofactor evidence="1">
        <name>FAD</name>
        <dbReference type="ChEBI" id="CHEBI:57692"/>
    </cofactor>
</comment>
<evidence type="ECO:0000313" key="8">
    <source>
        <dbReference type="EMBL" id="MBD2592785.1"/>
    </source>
</evidence>
<dbReference type="PANTHER" id="PTHR46028:SF2">
    <property type="entry name" value="KYNURENINE 3-MONOOXYGENASE"/>
    <property type="match status" value="1"/>
</dbReference>
<dbReference type="Gene3D" id="3.50.50.60">
    <property type="entry name" value="FAD/NAD(P)-binding domain"/>
    <property type="match status" value="1"/>
</dbReference>
<dbReference type="InterPro" id="IPR002938">
    <property type="entry name" value="FAD-bd"/>
</dbReference>
<keyword evidence="3" id="KW-0274">FAD</keyword>
<dbReference type="InterPro" id="IPR036188">
    <property type="entry name" value="FAD/NAD-bd_sf"/>
</dbReference>
<organism evidence="8 9">
    <name type="scientific">Nostoc spongiaeforme FACHB-130</name>
    <dbReference type="NCBI Taxonomy" id="1357510"/>
    <lineage>
        <taxon>Bacteria</taxon>
        <taxon>Bacillati</taxon>
        <taxon>Cyanobacteriota</taxon>
        <taxon>Cyanophyceae</taxon>
        <taxon>Nostocales</taxon>
        <taxon>Nostocaceae</taxon>
        <taxon>Nostoc</taxon>
    </lineage>
</organism>
<keyword evidence="6 8" id="KW-0503">Monooxygenase</keyword>
<keyword evidence="2" id="KW-0285">Flavoprotein</keyword>
<proteinExistence type="predicted"/>
<dbReference type="GO" id="GO:0004497">
    <property type="term" value="F:monooxygenase activity"/>
    <property type="evidence" value="ECO:0007669"/>
    <property type="project" value="UniProtKB-KW"/>
</dbReference>
<dbReference type="SUPFAM" id="SSF51905">
    <property type="entry name" value="FAD/NAD(P)-binding domain"/>
    <property type="match status" value="1"/>
</dbReference>
<evidence type="ECO:0000256" key="6">
    <source>
        <dbReference type="ARBA" id="ARBA00023033"/>
    </source>
</evidence>
<dbReference type="PRINTS" id="PR00420">
    <property type="entry name" value="RNGMNOXGNASE"/>
</dbReference>
<feature type="domain" description="FAD-binding" evidence="7">
    <location>
        <begin position="4"/>
        <end position="329"/>
    </location>
</feature>
<dbReference type="Pfam" id="PF01494">
    <property type="entry name" value="FAD_binding_3"/>
    <property type="match status" value="1"/>
</dbReference>
<keyword evidence="4" id="KW-0521">NADP</keyword>
<sequence length="431" mass="48783">MLKKVVIVGAGPSGLLLAQYLLRRGDNYQVDIYERRSDPRIVAFSKSRTYPISLNERGMYALRQIEGLEAAVKDISLVMNGTIFHQSNGKTRYTPRQNPLFTLDRTNLAIAILADLTHKYHHRLNIHFECQCQQVDFATKTLTIINKSEASEEVITVHYDFLVGADGAYSAVRENLKLTANCVCEQKYIPTDYKSFFLPALDADSKINLAQDKIHSWMLKDGTVVFLLHQLGKTMSGIIHFPRQQNQVAHLASQQEVLKFFQANFPDIGQLMPASEAEAFCNKQPSTVLTVRCQSYHYGDSVLLIGDAAHAVSPSIGQGCNAALEDVFIFDQLLDEYSDHIPEAIAQFTVRRQPDGYALVELGNNAFPLAQWLFIEYLIRDISAKILHKLFPNNFAQPLFYLISETTVPYAEILNLYQPWIAKVKKSNERF</sequence>
<gene>
    <name evidence="8" type="ORF">H6G74_00375</name>
</gene>
<dbReference type="PANTHER" id="PTHR46028">
    <property type="entry name" value="KYNURENINE 3-MONOOXYGENASE"/>
    <property type="match status" value="1"/>
</dbReference>
<keyword evidence="9" id="KW-1185">Reference proteome</keyword>
<dbReference type="Proteomes" id="UP000603457">
    <property type="component" value="Unassembled WGS sequence"/>
</dbReference>
<accession>A0ABR8FMU3</accession>
<evidence type="ECO:0000313" key="9">
    <source>
        <dbReference type="Proteomes" id="UP000603457"/>
    </source>
</evidence>
<protein>
    <submittedName>
        <fullName evidence="8">FAD-dependent monooxygenase</fullName>
    </submittedName>
</protein>
<evidence type="ECO:0000256" key="5">
    <source>
        <dbReference type="ARBA" id="ARBA00023002"/>
    </source>
</evidence>
<evidence type="ECO:0000256" key="1">
    <source>
        <dbReference type="ARBA" id="ARBA00001974"/>
    </source>
</evidence>
<evidence type="ECO:0000256" key="3">
    <source>
        <dbReference type="ARBA" id="ARBA00022827"/>
    </source>
</evidence>
<dbReference type="RefSeq" id="WP_190965790.1">
    <property type="nucleotide sequence ID" value="NZ_JACJTB010000001.1"/>
</dbReference>
<reference evidence="8 9" key="1">
    <citation type="journal article" date="2020" name="ISME J.">
        <title>Comparative genomics reveals insights into cyanobacterial evolution and habitat adaptation.</title>
        <authorList>
            <person name="Chen M.Y."/>
            <person name="Teng W.K."/>
            <person name="Zhao L."/>
            <person name="Hu C.X."/>
            <person name="Zhou Y.K."/>
            <person name="Han B.P."/>
            <person name="Song L.R."/>
            <person name="Shu W.S."/>
        </authorList>
    </citation>
    <scope>NUCLEOTIDE SEQUENCE [LARGE SCALE GENOMIC DNA]</scope>
    <source>
        <strain evidence="8 9">FACHB-130</strain>
    </source>
</reference>